<name>A0AAW1RN32_9CHLO</name>
<feature type="region of interest" description="Disordered" evidence="1">
    <location>
        <begin position="207"/>
        <end position="234"/>
    </location>
</feature>
<dbReference type="Pfam" id="PF04720">
    <property type="entry name" value="PDDEXK_6"/>
    <property type="match status" value="1"/>
</dbReference>
<keyword evidence="3" id="KW-1185">Reference proteome</keyword>
<comment type="caution">
    <text evidence="2">The sequence shown here is derived from an EMBL/GenBank/DDBJ whole genome shotgun (WGS) entry which is preliminary data.</text>
</comment>
<proteinExistence type="predicted"/>
<organism evidence="2 3">
    <name type="scientific">Elliptochloris bilobata</name>
    <dbReference type="NCBI Taxonomy" id="381761"/>
    <lineage>
        <taxon>Eukaryota</taxon>
        <taxon>Viridiplantae</taxon>
        <taxon>Chlorophyta</taxon>
        <taxon>core chlorophytes</taxon>
        <taxon>Trebouxiophyceae</taxon>
        <taxon>Trebouxiophyceae incertae sedis</taxon>
        <taxon>Elliptochloris clade</taxon>
        <taxon>Elliptochloris</taxon>
    </lineage>
</organism>
<gene>
    <name evidence="2" type="ORF">WJX81_007942</name>
</gene>
<accession>A0AAW1RN32</accession>
<dbReference type="AlphaFoldDB" id="A0AAW1RN32"/>
<dbReference type="EMBL" id="JALJOU010000029">
    <property type="protein sequence ID" value="KAK9835237.1"/>
    <property type="molecule type" value="Genomic_DNA"/>
</dbReference>
<evidence type="ECO:0000256" key="1">
    <source>
        <dbReference type="SAM" id="MobiDB-lite"/>
    </source>
</evidence>
<reference evidence="2 3" key="1">
    <citation type="journal article" date="2024" name="Nat. Commun.">
        <title>Phylogenomics reveals the evolutionary origins of lichenization in chlorophyte algae.</title>
        <authorList>
            <person name="Puginier C."/>
            <person name="Libourel C."/>
            <person name="Otte J."/>
            <person name="Skaloud P."/>
            <person name="Haon M."/>
            <person name="Grisel S."/>
            <person name="Petersen M."/>
            <person name="Berrin J.G."/>
            <person name="Delaux P.M."/>
            <person name="Dal Grande F."/>
            <person name="Keller J."/>
        </authorList>
    </citation>
    <scope>NUCLEOTIDE SEQUENCE [LARGE SCALE GENOMIC DNA]</scope>
    <source>
        <strain evidence="2 3">SAG 245.80</strain>
    </source>
</reference>
<evidence type="ECO:0000313" key="2">
    <source>
        <dbReference type="EMBL" id="KAK9835237.1"/>
    </source>
</evidence>
<dbReference type="PANTHER" id="PTHR31579">
    <property type="entry name" value="OS03G0796600 PROTEIN"/>
    <property type="match status" value="1"/>
</dbReference>
<evidence type="ECO:0000313" key="3">
    <source>
        <dbReference type="Proteomes" id="UP001445335"/>
    </source>
</evidence>
<dbReference type="Proteomes" id="UP001445335">
    <property type="component" value="Unassembled WGS sequence"/>
</dbReference>
<sequence>MKVHRCIDLNPLQFFRVAPAVSAHSDDSAGAAAAPGACKGMLKVPSLLFDIELEDGSGKADVEEAGVEEVQRRLNFLGRPWSDCEQQLMRQVALAREEAAAVGRPLEADALAERLRCAGHSVTVRTALGGGGGGECLRNLRHTFLNCAVHGITGSVNFLVDPKFREQFEIAHASPRYKAVLAAAPADFVGTEERIVPLVELLRQPASDGAPTTALEAPTGGHEAPKEAPKPIVPPHGGMFAELRRVVGSRAGEVGELSSTGARQMLTGF</sequence>
<dbReference type="InterPro" id="IPR006502">
    <property type="entry name" value="PDDEXK-like"/>
</dbReference>
<protein>
    <submittedName>
        <fullName evidence="2">Uncharacterized protein</fullName>
    </submittedName>
</protein>
<dbReference type="PANTHER" id="PTHR31579:SF1">
    <property type="entry name" value="OS03G0796600 PROTEIN"/>
    <property type="match status" value="1"/>
</dbReference>